<reference evidence="2 3" key="1">
    <citation type="submission" date="2017-03" db="EMBL/GenBank/DDBJ databases">
        <title>Genomes of endolithic fungi from Antarctica.</title>
        <authorList>
            <person name="Coleine C."/>
            <person name="Masonjones S."/>
            <person name="Stajich J.E."/>
        </authorList>
    </citation>
    <scope>NUCLEOTIDE SEQUENCE [LARGE SCALE GENOMIC DNA]</scope>
    <source>
        <strain evidence="2 3">CCFEE 5184</strain>
    </source>
</reference>
<gene>
    <name evidence="2" type="ORF">B0A55_11261</name>
</gene>
<proteinExistence type="predicted"/>
<dbReference type="Proteomes" id="UP000309340">
    <property type="component" value="Unassembled WGS sequence"/>
</dbReference>
<organism evidence="2 3">
    <name type="scientific">Friedmanniomyces simplex</name>
    <dbReference type="NCBI Taxonomy" id="329884"/>
    <lineage>
        <taxon>Eukaryota</taxon>
        <taxon>Fungi</taxon>
        <taxon>Dikarya</taxon>
        <taxon>Ascomycota</taxon>
        <taxon>Pezizomycotina</taxon>
        <taxon>Dothideomycetes</taxon>
        <taxon>Dothideomycetidae</taxon>
        <taxon>Mycosphaerellales</taxon>
        <taxon>Teratosphaeriaceae</taxon>
        <taxon>Friedmanniomyces</taxon>
    </lineage>
</organism>
<name>A0A4U0WSN4_9PEZI</name>
<feature type="region of interest" description="Disordered" evidence="1">
    <location>
        <begin position="46"/>
        <end position="98"/>
    </location>
</feature>
<evidence type="ECO:0000313" key="3">
    <source>
        <dbReference type="Proteomes" id="UP000309340"/>
    </source>
</evidence>
<evidence type="ECO:0000256" key="1">
    <source>
        <dbReference type="SAM" id="MobiDB-lite"/>
    </source>
</evidence>
<accession>A0A4U0WSN4</accession>
<comment type="caution">
    <text evidence="2">The sequence shown here is derived from an EMBL/GenBank/DDBJ whole genome shotgun (WGS) entry which is preliminary data.</text>
</comment>
<dbReference type="AlphaFoldDB" id="A0A4U0WSN4"/>
<keyword evidence="3" id="KW-1185">Reference proteome</keyword>
<feature type="non-terminal residue" evidence="2">
    <location>
        <position position="98"/>
    </location>
</feature>
<evidence type="ECO:0000313" key="2">
    <source>
        <dbReference type="EMBL" id="TKA64725.1"/>
    </source>
</evidence>
<sequence>MAPPGNQPVWLFDEARRLHYYNDPRDGARVYEDGTRIYEWTPRVIAHATPDQLPPPQPRSGTSPPDNNSQFLFSGPNLRNGPQNATSGHEAPAPGNQP</sequence>
<protein>
    <submittedName>
        <fullName evidence="2">Uncharacterized protein</fullName>
    </submittedName>
</protein>
<dbReference type="EMBL" id="NAJQ01000806">
    <property type="protein sequence ID" value="TKA64725.1"/>
    <property type="molecule type" value="Genomic_DNA"/>
</dbReference>